<keyword evidence="9" id="KW-0677">Repeat</keyword>
<dbReference type="GO" id="GO:0005886">
    <property type="term" value="C:plasma membrane"/>
    <property type="evidence" value="ECO:0007669"/>
    <property type="project" value="UniProtKB-SubCell"/>
</dbReference>
<keyword evidence="4" id="KW-1003">Cell membrane</keyword>
<dbReference type="InterPro" id="IPR051875">
    <property type="entry name" value="Calcineurin_B_homologous"/>
</dbReference>
<dbReference type="GO" id="GO:0005737">
    <property type="term" value="C:cytoplasm"/>
    <property type="evidence" value="ECO:0007669"/>
    <property type="project" value="UniProtKB-SubCell"/>
</dbReference>
<keyword evidence="7" id="KW-0519">Myristate</keyword>
<sequence>MGSWASTFLLDEELKEIKKVTGFSNSQITCLYSQFTNLDTGENETLSREDFQKIAELAINSLGDWIINAFFSEGEDQISFRGFLRTLAHFQSTDDNKR</sequence>
<dbReference type="InterPro" id="IPR011992">
    <property type="entry name" value="EF-hand-dom_pair"/>
</dbReference>
<evidence type="ECO:0000313" key="13">
    <source>
        <dbReference type="EMBL" id="KAK7823559.1"/>
    </source>
</evidence>
<keyword evidence="10" id="KW-0106">Calcium</keyword>
<dbReference type="EMBL" id="JBBHLL010000051">
    <property type="protein sequence ID" value="KAK7823559.1"/>
    <property type="molecule type" value="Genomic_DNA"/>
</dbReference>
<evidence type="ECO:0000256" key="12">
    <source>
        <dbReference type="ARBA" id="ARBA00023288"/>
    </source>
</evidence>
<keyword evidence="3" id="KW-0813">Transport</keyword>
<keyword evidence="5" id="KW-0963">Cytoplasm</keyword>
<evidence type="ECO:0000256" key="4">
    <source>
        <dbReference type="ARBA" id="ARBA00022475"/>
    </source>
</evidence>
<evidence type="ECO:0000256" key="6">
    <source>
        <dbReference type="ARBA" id="ARBA00022553"/>
    </source>
</evidence>
<dbReference type="SUPFAM" id="SSF47473">
    <property type="entry name" value="EF-hand"/>
    <property type="match status" value="1"/>
</dbReference>
<keyword evidence="6" id="KW-0597">Phosphoprotein</keyword>
<name>A0AAW0JBH0_MYOGA</name>
<accession>A0AAW0JBH0</accession>
<dbReference type="GO" id="GO:0046872">
    <property type="term" value="F:metal ion binding"/>
    <property type="evidence" value="ECO:0007669"/>
    <property type="project" value="UniProtKB-KW"/>
</dbReference>
<evidence type="ECO:0000256" key="8">
    <source>
        <dbReference type="ARBA" id="ARBA00022723"/>
    </source>
</evidence>
<evidence type="ECO:0000256" key="10">
    <source>
        <dbReference type="ARBA" id="ARBA00022837"/>
    </source>
</evidence>
<evidence type="ECO:0000313" key="14">
    <source>
        <dbReference type="Proteomes" id="UP001488838"/>
    </source>
</evidence>
<evidence type="ECO:0000256" key="2">
    <source>
        <dbReference type="ARBA" id="ARBA00004496"/>
    </source>
</evidence>
<evidence type="ECO:0000256" key="9">
    <source>
        <dbReference type="ARBA" id="ARBA00022737"/>
    </source>
</evidence>
<comment type="caution">
    <text evidence="13">The sequence shown here is derived from an EMBL/GenBank/DDBJ whole genome shotgun (WGS) entry which is preliminary data.</text>
</comment>
<gene>
    <name evidence="13" type="ORF">U0070_004673</name>
</gene>
<evidence type="ECO:0000256" key="1">
    <source>
        <dbReference type="ARBA" id="ARBA00004236"/>
    </source>
</evidence>
<keyword evidence="12" id="KW-0449">Lipoprotein</keyword>
<keyword evidence="8" id="KW-0479">Metal-binding</keyword>
<reference evidence="13 14" key="1">
    <citation type="journal article" date="2023" name="bioRxiv">
        <title>Conserved and derived expression patterns and positive selection on dental genes reveal complex evolutionary context of ever-growing rodent molars.</title>
        <authorList>
            <person name="Calamari Z.T."/>
            <person name="Song A."/>
            <person name="Cohen E."/>
            <person name="Akter M."/>
            <person name="Roy R.D."/>
            <person name="Hallikas O."/>
            <person name="Christensen M.M."/>
            <person name="Li P."/>
            <person name="Marangoni P."/>
            <person name="Jernvall J."/>
            <person name="Klein O.D."/>
        </authorList>
    </citation>
    <scope>NUCLEOTIDE SEQUENCE [LARGE SCALE GENOMIC DNA]</scope>
    <source>
        <strain evidence="13">V071</strain>
    </source>
</reference>
<dbReference type="PANTHER" id="PTHR46002">
    <property type="entry name" value="EG:114D9.1 PROTEIN-RELATED"/>
    <property type="match status" value="1"/>
</dbReference>
<evidence type="ECO:0000256" key="11">
    <source>
        <dbReference type="ARBA" id="ARBA00023136"/>
    </source>
</evidence>
<evidence type="ECO:0000256" key="7">
    <source>
        <dbReference type="ARBA" id="ARBA00022707"/>
    </source>
</evidence>
<keyword evidence="11" id="KW-0472">Membrane</keyword>
<protein>
    <recommendedName>
        <fullName evidence="15">EF-hand domain-containing protein</fullName>
    </recommendedName>
</protein>
<evidence type="ECO:0000256" key="5">
    <source>
        <dbReference type="ARBA" id="ARBA00022490"/>
    </source>
</evidence>
<keyword evidence="14" id="KW-1185">Reference proteome</keyword>
<dbReference type="AlphaFoldDB" id="A0AAW0JBH0"/>
<comment type="subcellular location">
    <subcellularLocation>
        <location evidence="1">Cell membrane</location>
    </subcellularLocation>
    <subcellularLocation>
        <location evidence="2">Cytoplasm</location>
    </subcellularLocation>
</comment>
<proteinExistence type="predicted"/>
<dbReference type="Gene3D" id="1.10.238.10">
    <property type="entry name" value="EF-hand"/>
    <property type="match status" value="1"/>
</dbReference>
<evidence type="ECO:0008006" key="15">
    <source>
        <dbReference type="Google" id="ProtNLM"/>
    </source>
</evidence>
<evidence type="ECO:0000256" key="3">
    <source>
        <dbReference type="ARBA" id="ARBA00022448"/>
    </source>
</evidence>
<organism evidence="13 14">
    <name type="scientific">Myodes glareolus</name>
    <name type="common">Bank vole</name>
    <name type="synonym">Clethrionomys glareolus</name>
    <dbReference type="NCBI Taxonomy" id="447135"/>
    <lineage>
        <taxon>Eukaryota</taxon>
        <taxon>Metazoa</taxon>
        <taxon>Chordata</taxon>
        <taxon>Craniata</taxon>
        <taxon>Vertebrata</taxon>
        <taxon>Euteleostomi</taxon>
        <taxon>Mammalia</taxon>
        <taxon>Eutheria</taxon>
        <taxon>Euarchontoglires</taxon>
        <taxon>Glires</taxon>
        <taxon>Rodentia</taxon>
        <taxon>Myomorpha</taxon>
        <taxon>Muroidea</taxon>
        <taxon>Cricetidae</taxon>
        <taxon>Arvicolinae</taxon>
        <taxon>Myodes</taxon>
    </lineage>
</organism>
<dbReference type="Proteomes" id="UP001488838">
    <property type="component" value="Unassembled WGS sequence"/>
</dbReference>